<reference evidence="9" key="1">
    <citation type="submission" date="2024-05" db="EMBL/GenBank/DDBJ databases">
        <title>30 novel species of actinomycetes from the DSMZ collection.</title>
        <authorList>
            <person name="Nouioui I."/>
        </authorList>
    </citation>
    <scope>NUCLEOTIDE SEQUENCE</scope>
    <source>
        <strain evidence="9">DSM 41527</strain>
    </source>
</reference>
<dbReference type="EMBL" id="JAVRFE010000001">
    <property type="protein sequence ID" value="MDT0454263.1"/>
    <property type="molecule type" value="Genomic_DNA"/>
</dbReference>
<evidence type="ECO:0000313" key="10">
    <source>
        <dbReference type="Proteomes" id="UP001180551"/>
    </source>
</evidence>
<dbReference type="Proteomes" id="UP001180551">
    <property type="component" value="Unassembled WGS sequence"/>
</dbReference>
<dbReference type="Pfam" id="PF00202">
    <property type="entry name" value="Aminotran_3"/>
    <property type="match status" value="1"/>
</dbReference>
<gene>
    <name evidence="9" type="primary">rocD</name>
    <name evidence="9" type="ORF">RM550_00730</name>
</gene>
<dbReference type="CDD" id="cd00610">
    <property type="entry name" value="OAT_like"/>
    <property type="match status" value="1"/>
</dbReference>
<evidence type="ECO:0000313" key="9">
    <source>
        <dbReference type="EMBL" id="MDT0454263.1"/>
    </source>
</evidence>
<dbReference type="InterPro" id="IPR015421">
    <property type="entry name" value="PyrdxlP-dep_Trfase_major"/>
</dbReference>
<dbReference type="InterPro" id="IPR049704">
    <property type="entry name" value="Aminotrans_3_PPA_site"/>
</dbReference>
<comment type="cofactor">
    <cofactor evidence="1">
        <name>pyridoxal 5'-phosphate</name>
        <dbReference type="ChEBI" id="CHEBI:597326"/>
    </cofactor>
</comment>
<evidence type="ECO:0000256" key="5">
    <source>
        <dbReference type="ARBA" id="ARBA00022679"/>
    </source>
</evidence>
<evidence type="ECO:0000256" key="2">
    <source>
        <dbReference type="ARBA" id="ARBA00004998"/>
    </source>
</evidence>
<evidence type="ECO:0000256" key="8">
    <source>
        <dbReference type="RuleBase" id="RU003560"/>
    </source>
</evidence>
<dbReference type="InterPro" id="IPR015424">
    <property type="entry name" value="PyrdxlP-dep_Trfase"/>
</dbReference>
<protein>
    <recommendedName>
        <fullName evidence="3">ornithine aminotransferase</fullName>
        <ecNumber evidence="3">2.6.1.13</ecNumber>
    </recommendedName>
    <alternativeName>
        <fullName evidence="7">Ornithine--oxo-acid aminotransferase</fullName>
    </alternativeName>
</protein>
<dbReference type="PANTHER" id="PTHR11986:SF18">
    <property type="entry name" value="ORNITHINE AMINOTRANSFERASE, MITOCHONDRIAL"/>
    <property type="match status" value="1"/>
</dbReference>
<dbReference type="Gene3D" id="3.40.640.10">
    <property type="entry name" value="Type I PLP-dependent aspartate aminotransferase-like (Major domain)"/>
    <property type="match status" value="1"/>
</dbReference>
<evidence type="ECO:0000256" key="1">
    <source>
        <dbReference type="ARBA" id="ARBA00001933"/>
    </source>
</evidence>
<name>A0ABU2SZU7_9ACTN</name>
<dbReference type="GO" id="GO:0004587">
    <property type="term" value="F:ornithine aminotransferase activity"/>
    <property type="evidence" value="ECO:0007669"/>
    <property type="project" value="UniProtKB-EC"/>
</dbReference>
<comment type="pathway">
    <text evidence="2">Amino-acid biosynthesis; L-proline biosynthesis; L-glutamate 5-semialdehyde from L-ornithine: step 1/1.</text>
</comment>
<evidence type="ECO:0000256" key="6">
    <source>
        <dbReference type="ARBA" id="ARBA00022898"/>
    </source>
</evidence>
<comment type="caution">
    <text evidence="9">The sequence shown here is derived from an EMBL/GenBank/DDBJ whole genome shotgun (WGS) entry which is preliminary data.</text>
</comment>
<keyword evidence="5 9" id="KW-0808">Transferase</keyword>
<dbReference type="Gene3D" id="3.90.1150.10">
    <property type="entry name" value="Aspartate Aminotransferase, domain 1"/>
    <property type="match status" value="1"/>
</dbReference>
<dbReference type="SUPFAM" id="SSF53383">
    <property type="entry name" value="PLP-dependent transferases"/>
    <property type="match status" value="1"/>
</dbReference>
<evidence type="ECO:0000256" key="7">
    <source>
        <dbReference type="ARBA" id="ARBA00030587"/>
    </source>
</evidence>
<keyword evidence="4 9" id="KW-0032">Aminotransferase</keyword>
<dbReference type="EC" id="2.6.1.13" evidence="3"/>
<keyword evidence="10" id="KW-1185">Reference proteome</keyword>
<dbReference type="InterPro" id="IPR015422">
    <property type="entry name" value="PyrdxlP-dep_Trfase_small"/>
</dbReference>
<proteinExistence type="inferred from homology"/>
<sequence>MPHPDSTTRHHVSLAETSTARNYAPLPVVLASGQGAWVTDVEGRRYLDCLAGYSALNFGHAHPRLMAAAQEQLARLTLTSRAFHNDRLGPFCRDLADLAGMDRVLPMNTGAEAVETAIKVARKWGADRKGVAPDRATIIVADGNFHGRTTTIVSFSTDPVARDGFGPFTPGFRSVPYGDGAALEAAVDENTVAVLLEPVQGEAGVILPPPGYLQTVREVCSRNNVLFLADEIQSGLGRTGTTFACDAEDVTPDVYILGKALGGGIVPVSAVVSRHDVLDVIRPGSHGSTFGGNPLAAAVGHTVVELLRSGEYQARAATLGERLRNRLEDLTGRGILAVRSRGLWAGIDLDPALTTGRQACLRLLDHGVLTKDTHGSTIRLAPPLIIEPDQLDWMCDRLGEVLVEASA</sequence>
<dbReference type="InterPro" id="IPR050103">
    <property type="entry name" value="Class-III_PLP-dep_AT"/>
</dbReference>
<evidence type="ECO:0000256" key="3">
    <source>
        <dbReference type="ARBA" id="ARBA00012924"/>
    </source>
</evidence>
<dbReference type="PROSITE" id="PS00600">
    <property type="entry name" value="AA_TRANSFER_CLASS_3"/>
    <property type="match status" value="1"/>
</dbReference>
<keyword evidence="6 8" id="KW-0663">Pyridoxal phosphate</keyword>
<accession>A0ABU2SZU7</accession>
<dbReference type="InterPro" id="IPR010164">
    <property type="entry name" value="Orn_aminotrans"/>
</dbReference>
<dbReference type="InterPro" id="IPR005814">
    <property type="entry name" value="Aminotrans_3"/>
</dbReference>
<organism evidence="9 10">
    <name type="scientific">Streptomyces mooreae</name>
    <dbReference type="NCBI Taxonomy" id="3075523"/>
    <lineage>
        <taxon>Bacteria</taxon>
        <taxon>Bacillati</taxon>
        <taxon>Actinomycetota</taxon>
        <taxon>Actinomycetes</taxon>
        <taxon>Kitasatosporales</taxon>
        <taxon>Streptomycetaceae</taxon>
        <taxon>Streptomyces</taxon>
    </lineage>
</organism>
<evidence type="ECO:0000256" key="4">
    <source>
        <dbReference type="ARBA" id="ARBA00022576"/>
    </source>
</evidence>
<dbReference type="PIRSF" id="PIRSF000521">
    <property type="entry name" value="Transaminase_4ab_Lys_Orn"/>
    <property type="match status" value="1"/>
</dbReference>
<comment type="similarity">
    <text evidence="8">Belongs to the class-III pyridoxal-phosphate-dependent aminotransferase family.</text>
</comment>
<dbReference type="PANTHER" id="PTHR11986">
    <property type="entry name" value="AMINOTRANSFERASE CLASS III"/>
    <property type="match status" value="1"/>
</dbReference>
<dbReference type="NCBIfam" id="TIGR01885">
    <property type="entry name" value="Orn_aminotrans"/>
    <property type="match status" value="1"/>
</dbReference>